<keyword evidence="2" id="KW-1185">Reference proteome</keyword>
<proteinExistence type="predicted"/>
<organism evidence="1 2">
    <name type="scientific">Hyalomma asiaticum</name>
    <name type="common">Tick</name>
    <dbReference type="NCBI Taxonomy" id="266040"/>
    <lineage>
        <taxon>Eukaryota</taxon>
        <taxon>Metazoa</taxon>
        <taxon>Ecdysozoa</taxon>
        <taxon>Arthropoda</taxon>
        <taxon>Chelicerata</taxon>
        <taxon>Arachnida</taxon>
        <taxon>Acari</taxon>
        <taxon>Parasitiformes</taxon>
        <taxon>Ixodida</taxon>
        <taxon>Ixodoidea</taxon>
        <taxon>Ixodidae</taxon>
        <taxon>Hyalomminae</taxon>
        <taxon>Hyalomma</taxon>
    </lineage>
</organism>
<dbReference type="EMBL" id="CM023481">
    <property type="protein sequence ID" value="KAH6946742.1"/>
    <property type="molecule type" value="Genomic_DNA"/>
</dbReference>
<evidence type="ECO:0000313" key="1">
    <source>
        <dbReference type="EMBL" id="KAH6946742.1"/>
    </source>
</evidence>
<comment type="caution">
    <text evidence="1">The sequence shown here is derived from an EMBL/GenBank/DDBJ whole genome shotgun (WGS) entry which is preliminary data.</text>
</comment>
<gene>
    <name evidence="1" type="ORF">HPB50_014828</name>
</gene>
<accession>A0ACB7TGS5</accession>
<dbReference type="Proteomes" id="UP000821845">
    <property type="component" value="Chromosome 1"/>
</dbReference>
<reference evidence="1" key="1">
    <citation type="submission" date="2020-05" db="EMBL/GenBank/DDBJ databases">
        <title>Large-scale comparative analyses of tick genomes elucidate their genetic diversity and vector capacities.</title>
        <authorList>
            <person name="Jia N."/>
            <person name="Wang J."/>
            <person name="Shi W."/>
            <person name="Du L."/>
            <person name="Sun Y."/>
            <person name="Zhan W."/>
            <person name="Jiang J."/>
            <person name="Wang Q."/>
            <person name="Zhang B."/>
            <person name="Ji P."/>
            <person name="Sakyi L.B."/>
            <person name="Cui X."/>
            <person name="Yuan T."/>
            <person name="Jiang B."/>
            <person name="Yang W."/>
            <person name="Lam T.T.-Y."/>
            <person name="Chang Q."/>
            <person name="Ding S."/>
            <person name="Wang X."/>
            <person name="Zhu J."/>
            <person name="Ruan X."/>
            <person name="Zhao L."/>
            <person name="Wei J."/>
            <person name="Que T."/>
            <person name="Du C."/>
            <person name="Cheng J."/>
            <person name="Dai P."/>
            <person name="Han X."/>
            <person name="Huang E."/>
            <person name="Gao Y."/>
            <person name="Liu J."/>
            <person name="Shao H."/>
            <person name="Ye R."/>
            <person name="Li L."/>
            <person name="Wei W."/>
            <person name="Wang X."/>
            <person name="Wang C."/>
            <person name="Yang T."/>
            <person name="Huo Q."/>
            <person name="Li W."/>
            <person name="Guo W."/>
            <person name="Chen H."/>
            <person name="Zhou L."/>
            <person name="Ni X."/>
            <person name="Tian J."/>
            <person name="Zhou Y."/>
            <person name="Sheng Y."/>
            <person name="Liu T."/>
            <person name="Pan Y."/>
            <person name="Xia L."/>
            <person name="Li J."/>
            <person name="Zhao F."/>
            <person name="Cao W."/>
        </authorList>
    </citation>
    <scope>NUCLEOTIDE SEQUENCE</scope>
    <source>
        <strain evidence="1">Hyas-2018</strain>
    </source>
</reference>
<protein>
    <submittedName>
        <fullName evidence="1">Uncharacterized protein</fullName>
    </submittedName>
</protein>
<name>A0ACB7TGS5_HYAAI</name>
<sequence length="150" mass="16495">MSPNPRLLLLEQVLMICASWHASALDTFLAAPEADFSAIGLRQIVHSASESSYRGTSQRPFTESINCVPSPAIFSGHGSSEQAMPPNPRLLLLEQRRYGLLGLPTTSAGQYQFPARHAVTALRAFLAFADVADLRSLYRADQPSLLRRDR</sequence>
<evidence type="ECO:0000313" key="2">
    <source>
        <dbReference type="Proteomes" id="UP000821845"/>
    </source>
</evidence>